<evidence type="ECO:0000256" key="1">
    <source>
        <dbReference type="SAM" id="MobiDB-lite"/>
    </source>
</evidence>
<gene>
    <name evidence="2" type="ORF">ABL78_5967</name>
</gene>
<keyword evidence="3" id="KW-1185">Reference proteome</keyword>
<organism evidence="2 3">
    <name type="scientific">Leptomonas seymouri</name>
    <dbReference type="NCBI Taxonomy" id="5684"/>
    <lineage>
        <taxon>Eukaryota</taxon>
        <taxon>Discoba</taxon>
        <taxon>Euglenozoa</taxon>
        <taxon>Kinetoplastea</taxon>
        <taxon>Metakinetoplastina</taxon>
        <taxon>Trypanosomatida</taxon>
        <taxon>Trypanosomatidae</taxon>
        <taxon>Leishmaniinae</taxon>
        <taxon>Leptomonas</taxon>
    </lineage>
</organism>
<dbReference type="EMBL" id="LJSK01000217">
    <property type="protein sequence ID" value="KPI84976.1"/>
    <property type="molecule type" value="Genomic_DNA"/>
</dbReference>
<dbReference type="Proteomes" id="UP000038009">
    <property type="component" value="Unassembled WGS sequence"/>
</dbReference>
<proteinExistence type="predicted"/>
<accession>A0A0N0P477</accession>
<feature type="compositionally biased region" description="Basic and acidic residues" evidence="1">
    <location>
        <begin position="107"/>
        <end position="117"/>
    </location>
</feature>
<reference evidence="2 3" key="1">
    <citation type="journal article" date="2015" name="PLoS Pathog.">
        <title>Leptomonas seymouri: Adaptations to the Dixenous Life Cycle Analyzed by Genome Sequencing, Transcriptome Profiling and Co-infection with Leishmania donovani.</title>
        <authorList>
            <person name="Kraeva N."/>
            <person name="Butenko A."/>
            <person name="Hlavacova J."/>
            <person name="Kostygov A."/>
            <person name="Myskova J."/>
            <person name="Grybchuk D."/>
            <person name="Lestinova T."/>
            <person name="Votypka J."/>
            <person name="Volf P."/>
            <person name="Opperdoes F."/>
            <person name="Flegontov P."/>
            <person name="Lukes J."/>
            <person name="Yurchenko V."/>
        </authorList>
    </citation>
    <scope>NUCLEOTIDE SEQUENCE [LARGE SCALE GENOMIC DNA]</scope>
    <source>
        <strain evidence="2 3">ATCC 30220</strain>
    </source>
</reference>
<name>A0A0N0P477_LEPSE</name>
<dbReference type="OrthoDB" id="263943at2759"/>
<comment type="caution">
    <text evidence="2">The sequence shown here is derived from an EMBL/GenBank/DDBJ whole genome shotgun (WGS) entry which is preliminary data.</text>
</comment>
<evidence type="ECO:0000313" key="2">
    <source>
        <dbReference type="EMBL" id="KPI84976.1"/>
    </source>
</evidence>
<protein>
    <submittedName>
        <fullName evidence="2">Uncharacterized protein</fullName>
    </submittedName>
</protein>
<sequence length="180" mass="19398">MPCTLRRMPSVSAAALRVASLSQGFPPFMLASTAMRSNHGEFSTFTAVSAASAVGLPSRGSAVRTVRYNVVSSPHLIFTGAASSAAQKAGLFTNARRSFAGGTEEELAARTEEERKRSQAFLKRPVDGEGRNAPRARDVEDHLPTKKQLNEELPSAAELEKALREGNMDVYTTKLEGDEE</sequence>
<feature type="compositionally biased region" description="Basic and acidic residues" evidence="1">
    <location>
        <begin position="124"/>
        <end position="150"/>
    </location>
</feature>
<dbReference type="AlphaFoldDB" id="A0A0N0P477"/>
<evidence type="ECO:0000313" key="3">
    <source>
        <dbReference type="Proteomes" id="UP000038009"/>
    </source>
</evidence>
<feature type="region of interest" description="Disordered" evidence="1">
    <location>
        <begin position="107"/>
        <end position="153"/>
    </location>
</feature>
<dbReference type="VEuPathDB" id="TriTrypDB:Lsey_0217_0040"/>